<evidence type="ECO:0000313" key="3">
    <source>
        <dbReference type="Proteomes" id="UP000193411"/>
    </source>
</evidence>
<name>A0A1Y2H9S4_9FUNG</name>
<proteinExistence type="predicted"/>
<dbReference type="Proteomes" id="UP000193411">
    <property type="component" value="Unassembled WGS sequence"/>
</dbReference>
<feature type="region of interest" description="Disordered" evidence="1">
    <location>
        <begin position="51"/>
        <end position="75"/>
    </location>
</feature>
<sequence length="154" mass="16526">MPPPDDPQQMIPENHTGPVSPSSPLLTSYREVSREVQLHFDLANDRRQFAAGPGSQLVRAGATTPPQPEPQQWSFSGLAGLLPLHFGHAPPTSAYHQQQQYAPSASLPPGFPQGMPQVTSNMFGTRQFPATMFPPQWGAWQGGMGPGPGSSGQM</sequence>
<feature type="compositionally biased region" description="Polar residues" evidence="1">
    <location>
        <begin position="17"/>
        <end position="26"/>
    </location>
</feature>
<organism evidence="2 3">
    <name type="scientific">Catenaria anguillulae PL171</name>
    <dbReference type="NCBI Taxonomy" id="765915"/>
    <lineage>
        <taxon>Eukaryota</taxon>
        <taxon>Fungi</taxon>
        <taxon>Fungi incertae sedis</taxon>
        <taxon>Blastocladiomycota</taxon>
        <taxon>Blastocladiomycetes</taxon>
        <taxon>Blastocladiales</taxon>
        <taxon>Catenariaceae</taxon>
        <taxon>Catenaria</taxon>
    </lineage>
</organism>
<keyword evidence="3" id="KW-1185">Reference proteome</keyword>
<reference evidence="2 3" key="1">
    <citation type="submission" date="2016-07" db="EMBL/GenBank/DDBJ databases">
        <title>Pervasive Adenine N6-methylation of Active Genes in Fungi.</title>
        <authorList>
            <consortium name="DOE Joint Genome Institute"/>
            <person name="Mondo S.J."/>
            <person name="Dannebaum R.O."/>
            <person name="Kuo R.C."/>
            <person name="Labutti K."/>
            <person name="Haridas S."/>
            <person name="Kuo A."/>
            <person name="Salamov A."/>
            <person name="Ahrendt S.R."/>
            <person name="Lipzen A."/>
            <person name="Sullivan W."/>
            <person name="Andreopoulos W.B."/>
            <person name="Clum A."/>
            <person name="Lindquist E."/>
            <person name="Daum C."/>
            <person name="Ramamoorthy G.K."/>
            <person name="Gryganskyi A."/>
            <person name="Culley D."/>
            <person name="Magnuson J.K."/>
            <person name="James T.Y."/>
            <person name="O'Malley M.A."/>
            <person name="Stajich J.E."/>
            <person name="Spatafora J.W."/>
            <person name="Visel A."/>
            <person name="Grigoriev I.V."/>
        </authorList>
    </citation>
    <scope>NUCLEOTIDE SEQUENCE [LARGE SCALE GENOMIC DNA]</scope>
    <source>
        <strain evidence="2 3">PL171</strain>
    </source>
</reference>
<feature type="compositionally biased region" description="Polar residues" evidence="1">
    <location>
        <begin position="94"/>
        <end position="103"/>
    </location>
</feature>
<dbReference type="AlphaFoldDB" id="A0A1Y2H9S4"/>
<gene>
    <name evidence="2" type="ORF">BCR44DRAFT_1291597</name>
</gene>
<accession>A0A1Y2H9S4</accession>
<protein>
    <submittedName>
        <fullName evidence="2">Uncharacterized protein</fullName>
    </submittedName>
</protein>
<evidence type="ECO:0000313" key="2">
    <source>
        <dbReference type="EMBL" id="ORZ30681.1"/>
    </source>
</evidence>
<feature type="region of interest" description="Disordered" evidence="1">
    <location>
        <begin position="1"/>
        <end position="26"/>
    </location>
</feature>
<comment type="caution">
    <text evidence="2">The sequence shown here is derived from an EMBL/GenBank/DDBJ whole genome shotgun (WGS) entry which is preliminary data.</text>
</comment>
<evidence type="ECO:0000256" key="1">
    <source>
        <dbReference type="SAM" id="MobiDB-lite"/>
    </source>
</evidence>
<dbReference type="EMBL" id="MCFL01000077">
    <property type="protein sequence ID" value="ORZ30681.1"/>
    <property type="molecule type" value="Genomic_DNA"/>
</dbReference>
<feature type="region of interest" description="Disordered" evidence="1">
    <location>
        <begin position="89"/>
        <end position="118"/>
    </location>
</feature>